<dbReference type="Gene3D" id="3.60.120.10">
    <property type="entry name" value="Anthranilate synthase"/>
    <property type="match status" value="1"/>
</dbReference>
<dbReference type="Pfam" id="PF04715">
    <property type="entry name" value="Anth_synt_I_N"/>
    <property type="match status" value="1"/>
</dbReference>
<proteinExistence type="predicted"/>
<evidence type="ECO:0000256" key="8">
    <source>
        <dbReference type="ARBA" id="ARBA00047683"/>
    </source>
</evidence>
<organism evidence="11 12">
    <name type="scientific">Jeotgalicoccus aerolatus</name>
    <dbReference type="NCBI Taxonomy" id="709510"/>
    <lineage>
        <taxon>Bacteria</taxon>
        <taxon>Bacillati</taxon>
        <taxon>Bacillota</taxon>
        <taxon>Bacilli</taxon>
        <taxon>Bacillales</taxon>
        <taxon>Staphylococcaceae</taxon>
        <taxon>Jeotgalicoccus</taxon>
    </lineage>
</organism>
<dbReference type="InterPro" id="IPR005801">
    <property type="entry name" value="ADC_synthase"/>
</dbReference>
<dbReference type="GO" id="GO:0000162">
    <property type="term" value="P:L-tryptophan biosynthetic process"/>
    <property type="evidence" value="ECO:0007669"/>
    <property type="project" value="TreeGrafter"/>
</dbReference>
<dbReference type="InterPro" id="IPR015890">
    <property type="entry name" value="Chorismate_C"/>
</dbReference>
<dbReference type="STRING" id="586411.SAMN05216187_10783"/>
<dbReference type="RefSeq" id="WP_092598046.1">
    <property type="nucleotide sequence ID" value="NZ_FNFI01000007.1"/>
</dbReference>
<dbReference type="AlphaFoldDB" id="A0A1G9B449"/>
<dbReference type="InterPro" id="IPR006805">
    <property type="entry name" value="Anth_synth_I_N"/>
</dbReference>
<keyword evidence="5" id="KW-0460">Magnesium</keyword>
<evidence type="ECO:0000313" key="12">
    <source>
        <dbReference type="Proteomes" id="UP000242700"/>
    </source>
</evidence>
<evidence type="ECO:0000259" key="10">
    <source>
        <dbReference type="Pfam" id="PF04715"/>
    </source>
</evidence>
<dbReference type="OrthoDB" id="9803598at2"/>
<reference evidence="12" key="1">
    <citation type="submission" date="2016-10" db="EMBL/GenBank/DDBJ databases">
        <authorList>
            <person name="Varghese N."/>
            <person name="Submissions S."/>
        </authorList>
    </citation>
    <scope>NUCLEOTIDE SEQUENCE [LARGE SCALE GENOMIC DNA]</scope>
    <source>
        <strain evidence="12">CGMCC 1.8911</strain>
    </source>
</reference>
<evidence type="ECO:0000259" key="9">
    <source>
        <dbReference type="Pfam" id="PF00425"/>
    </source>
</evidence>
<evidence type="ECO:0000256" key="7">
    <source>
        <dbReference type="ARBA" id="ARBA00025634"/>
    </source>
</evidence>
<comment type="cofactor">
    <cofactor evidence="1">
        <name>Mg(2+)</name>
        <dbReference type="ChEBI" id="CHEBI:18420"/>
    </cofactor>
</comment>
<evidence type="ECO:0000256" key="2">
    <source>
        <dbReference type="ARBA" id="ARBA00011575"/>
    </source>
</evidence>
<dbReference type="InterPro" id="IPR019999">
    <property type="entry name" value="Anth_synth_I-like"/>
</dbReference>
<dbReference type="GO" id="GO:0046872">
    <property type="term" value="F:metal ion binding"/>
    <property type="evidence" value="ECO:0007669"/>
    <property type="project" value="UniProtKB-KW"/>
</dbReference>
<feature type="domain" description="Chorismate-utilising enzyme C-terminal" evidence="9">
    <location>
        <begin position="222"/>
        <end position="475"/>
    </location>
</feature>
<name>A0A1G9B449_9STAP</name>
<evidence type="ECO:0000256" key="6">
    <source>
        <dbReference type="ARBA" id="ARBA00023239"/>
    </source>
</evidence>
<dbReference type="Pfam" id="PF00425">
    <property type="entry name" value="Chorismate_bind"/>
    <property type="match status" value="1"/>
</dbReference>
<protein>
    <recommendedName>
        <fullName evidence="3">Anthranilate synthase component 1</fullName>
    </recommendedName>
</protein>
<dbReference type="PANTHER" id="PTHR11236:SF48">
    <property type="entry name" value="ISOCHORISMATE SYNTHASE MENF"/>
    <property type="match status" value="1"/>
</dbReference>
<sequence length="492" mass="55353">MQSFNDFSLSANSYTTLPLIDSFYTDVMTPIHIFNALKEDALYILESQDPASEWSNFSFIGLDPFIDISESGDGFVMTELDTNTAHTFNSLQEALSYANHFVDACTDRIDLPFKGGAVGYINYEAVQDLAGIKPRQDSTAENYHFVFTRTLIAYDHRKEKTTIVSFENPNRFESLKDTYNTLKTRIHTLKKRLHNSMNLQDLMLENLQAKNPRLTFKSNYEKDDFKRDVDVIKDYISRGDIRQAVLSQRFDAQTSCSGFELYRILRNVNPSPYMFYLNFSGAKLIGSSPERQLQVKDQLLEIHPIAGTRRRGATPQEDDAIAVELLSDKKEVAEHKMLVELAEDEFSKVSVPGSVDVSRYMTIGKFSEVMHIISVVKGRLRDDITPIEAFFNSFPAGTLTGAPKTRAMEILRELEPDSRGLYGGCILYCGFDGNMDSCITIRTMILEDSTVSIQAGAGVVADSTPEGEYQETVNKASALFNAVNLAEEVFHS</sequence>
<gene>
    <name evidence="11" type="ORF">SAMN05216187_10783</name>
</gene>
<dbReference type="EMBL" id="FNFI01000007">
    <property type="protein sequence ID" value="SDK33874.1"/>
    <property type="molecule type" value="Genomic_DNA"/>
</dbReference>
<evidence type="ECO:0000256" key="4">
    <source>
        <dbReference type="ARBA" id="ARBA00022723"/>
    </source>
</evidence>
<evidence type="ECO:0000313" key="11">
    <source>
        <dbReference type="EMBL" id="SDK33874.1"/>
    </source>
</evidence>
<evidence type="ECO:0000256" key="1">
    <source>
        <dbReference type="ARBA" id="ARBA00001946"/>
    </source>
</evidence>
<dbReference type="GO" id="GO:0004049">
    <property type="term" value="F:anthranilate synthase activity"/>
    <property type="evidence" value="ECO:0007669"/>
    <property type="project" value="UniProtKB-EC"/>
</dbReference>
<comment type="catalytic activity">
    <reaction evidence="8">
        <text>chorismate + L-glutamine = anthranilate + pyruvate + L-glutamate + H(+)</text>
        <dbReference type="Rhea" id="RHEA:21732"/>
        <dbReference type="ChEBI" id="CHEBI:15361"/>
        <dbReference type="ChEBI" id="CHEBI:15378"/>
        <dbReference type="ChEBI" id="CHEBI:16567"/>
        <dbReference type="ChEBI" id="CHEBI:29748"/>
        <dbReference type="ChEBI" id="CHEBI:29985"/>
        <dbReference type="ChEBI" id="CHEBI:58359"/>
        <dbReference type="EC" id="4.1.3.27"/>
    </reaction>
</comment>
<accession>A0A1G9B449</accession>
<evidence type="ECO:0000256" key="5">
    <source>
        <dbReference type="ARBA" id="ARBA00022842"/>
    </source>
</evidence>
<comment type="subunit">
    <text evidence="2">Heterotetramer consisting of two non-identical subunits: a beta subunit (TrpG) and a large alpha subunit (TrpE).</text>
</comment>
<evidence type="ECO:0000256" key="3">
    <source>
        <dbReference type="ARBA" id="ARBA00020653"/>
    </source>
</evidence>
<comment type="function">
    <text evidence="7">Part of a heterotetrameric complex that catalyzes the two-step biosynthesis of anthranilate, an intermediate in the biosynthesis of L-tryptophan. In the first step, the glutamine-binding beta subunit (TrpG) of anthranilate synthase (AS) provides the glutamine amidotransferase activity which generates ammonia as a substrate that, along with chorismate, is used in the second step, catalyzed by the large alpha subunit of AS (TrpE) to produce anthranilate. In the absence of TrpG, TrpE can synthesize anthranilate directly from chorismate and high concentrations of ammonia.</text>
</comment>
<dbReference type="PANTHER" id="PTHR11236">
    <property type="entry name" value="AMINOBENZOATE/ANTHRANILATE SYNTHASE"/>
    <property type="match status" value="1"/>
</dbReference>
<keyword evidence="4" id="KW-0479">Metal-binding</keyword>
<dbReference type="SUPFAM" id="SSF56322">
    <property type="entry name" value="ADC synthase"/>
    <property type="match status" value="1"/>
</dbReference>
<dbReference type="PRINTS" id="PR00095">
    <property type="entry name" value="ANTSNTHASEI"/>
</dbReference>
<keyword evidence="6" id="KW-0456">Lyase</keyword>
<feature type="domain" description="Anthranilate synthase component I N-terminal" evidence="10">
    <location>
        <begin position="26"/>
        <end position="163"/>
    </location>
</feature>
<dbReference type="Proteomes" id="UP000242700">
    <property type="component" value="Unassembled WGS sequence"/>
</dbReference>